<organism evidence="2 3">
    <name type="scientific">Cephus cinctus</name>
    <name type="common">Wheat stem sawfly</name>
    <dbReference type="NCBI Taxonomy" id="211228"/>
    <lineage>
        <taxon>Eukaryota</taxon>
        <taxon>Metazoa</taxon>
        <taxon>Ecdysozoa</taxon>
        <taxon>Arthropoda</taxon>
        <taxon>Hexapoda</taxon>
        <taxon>Insecta</taxon>
        <taxon>Pterygota</taxon>
        <taxon>Neoptera</taxon>
        <taxon>Endopterygota</taxon>
        <taxon>Hymenoptera</taxon>
        <taxon>Cephoidea</taxon>
        <taxon>Cephidae</taxon>
        <taxon>Cephus</taxon>
    </lineage>
</organism>
<feature type="chain" id="PRO_5044708839" evidence="1">
    <location>
        <begin position="39"/>
        <end position="331"/>
    </location>
</feature>
<dbReference type="RefSeq" id="XP_015603936.1">
    <property type="nucleotide sequence ID" value="XM_015748450.2"/>
</dbReference>
<evidence type="ECO:0000313" key="4">
    <source>
        <dbReference type="RefSeq" id="XP_024944941.1"/>
    </source>
</evidence>
<keyword evidence="1" id="KW-0732">Signal</keyword>
<feature type="signal peptide" evidence="1">
    <location>
        <begin position="1"/>
        <end position="38"/>
    </location>
</feature>
<name>A0AAJ7FQY1_CEPCN</name>
<gene>
    <name evidence="3 4" type="primary">LOC107271894</name>
</gene>
<proteinExistence type="predicted"/>
<dbReference type="AlphaFoldDB" id="A0AAJ7FQY1"/>
<dbReference type="KEGG" id="ccin:107271894"/>
<protein>
    <submittedName>
        <fullName evidence="3 4">Kielin/chordin-like protein isoform X1</fullName>
    </submittedName>
</protein>
<dbReference type="GeneID" id="107271894"/>
<reference evidence="3 4" key="1">
    <citation type="submission" date="2025-04" db="UniProtKB">
        <authorList>
            <consortium name="RefSeq"/>
        </authorList>
    </citation>
    <scope>IDENTIFICATION</scope>
</reference>
<keyword evidence="2" id="KW-1185">Reference proteome</keyword>
<sequence length="331" mass="36490">MQDSSMCFNVNISQTMDGHGRINLLLQLFFCFVVFASSEETKQNCSQVQCPGPLMYYKDVGCTPVYKNEGDCCAYKYNCDHLNARSPNKCYINNSSYNIGESLREEDANPCDIGCSCRDGRNSAHFTCAIVDCFFGPVQPGCYRKRNVTECCPGPVICPEDKSEIPMCVVDGVTYRDGEFFTPKNEPEKSCTCQEGYTGQNIEPFCITPSTICGTDLHHNEDIAERCIPTYYATQNPATSCSVAWRCQNSNDTVISYKSKSASPEGDSSGEKEGMTCTFGNLTMNVGDELNQGTDYSSVCVKCVCEIPPTPTCQRLDDNECDVTNHSLGGK</sequence>
<dbReference type="Proteomes" id="UP000694920">
    <property type="component" value="Unplaced"/>
</dbReference>
<evidence type="ECO:0000256" key="1">
    <source>
        <dbReference type="SAM" id="SignalP"/>
    </source>
</evidence>
<accession>A0AAJ7FQY1</accession>
<dbReference type="RefSeq" id="XP_024944941.1">
    <property type="nucleotide sequence ID" value="XM_025089173.1"/>
</dbReference>
<evidence type="ECO:0000313" key="3">
    <source>
        <dbReference type="RefSeq" id="XP_015603936.1"/>
    </source>
</evidence>
<evidence type="ECO:0000313" key="2">
    <source>
        <dbReference type="Proteomes" id="UP000694920"/>
    </source>
</evidence>